<sequence length="138" mass="15503">MREERGMTLVELLAALALLSIIIMLVGSVMFFGQKQYSKQTETIAKQDEVRFVMSTITKAIRSHHADEVTVADSVLTIGTDQYKLNTSQLLKNSVVLSDQIAVFNVIKQDEQIDITIGSTSDEYNEKQTLSTVIYLRE</sequence>
<evidence type="ECO:0000256" key="2">
    <source>
        <dbReference type="ARBA" id="ARBA00023287"/>
    </source>
</evidence>
<dbReference type="GO" id="GO:0009986">
    <property type="term" value="C:cell surface"/>
    <property type="evidence" value="ECO:0007669"/>
    <property type="project" value="UniProtKB-SubCell"/>
</dbReference>
<dbReference type="EMBL" id="QNRI01000004">
    <property type="protein sequence ID" value="RBO99489.1"/>
    <property type="molecule type" value="Genomic_DNA"/>
</dbReference>
<keyword evidence="3" id="KW-1133">Transmembrane helix</keyword>
<proteinExistence type="predicted"/>
<feature type="transmembrane region" description="Helical" evidence="3">
    <location>
        <begin position="12"/>
        <end position="32"/>
    </location>
</feature>
<gene>
    <name evidence="4" type="ORF">DES48_104165</name>
</gene>
<evidence type="ECO:0000256" key="3">
    <source>
        <dbReference type="SAM" id="Phobius"/>
    </source>
</evidence>
<dbReference type="PROSITE" id="PS00409">
    <property type="entry name" value="PROKAR_NTER_METHYL"/>
    <property type="match status" value="1"/>
</dbReference>
<dbReference type="NCBIfam" id="TIGR02532">
    <property type="entry name" value="IV_pilin_GFxxxE"/>
    <property type="match status" value="1"/>
</dbReference>
<dbReference type="RefSeq" id="WP_113868416.1">
    <property type="nucleotide sequence ID" value="NZ_BAABQN010000003.1"/>
</dbReference>
<dbReference type="OrthoDB" id="2968679at2"/>
<evidence type="ECO:0000313" key="4">
    <source>
        <dbReference type="EMBL" id="RBO99489.1"/>
    </source>
</evidence>
<organism evidence="4 5">
    <name type="scientific">Paraliobacillus ryukyuensis</name>
    <dbReference type="NCBI Taxonomy" id="200904"/>
    <lineage>
        <taxon>Bacteria</taxon>
        <taxon>Bacillati</taxon>
        <taxon>Bacillota</taxon>
        <taxon>Bacilli</taxon>
        <taxon>Bacillales</taxon>
        <taxon>Bacillaceae</taxon>
        <taxon>Paraliobacillus</taxon>
    </lineage>
</organism>
<evidence type="ECO:0000313" key="5">
    <source>
        <dbReference type="Proteomes" id="UP000252254"/>
    </source>
</evidence>
<dbReference type="Proteomes" id="UP000252254">
    <property type="component" value="Unassembled WGS sequence"/>
</dbReference>
<dbReference type="InterPro" id="IPR012902">
    <property type="entry name" value="N_methyl_site"/>
</dbReference>
<keyword evidence="5" id="KW-1185">Reference proteome</keyword>
<evidence type="ECO:0000256" key="1">
    <source>
        <dbReference type="ARBA" id="ARBA00004241"/>
    </source>
</evidence>
<comment type="caution">
    <text evidence="4">The sequence shown here is derived from an EMBL/GenBank/DDBJ whole genome shotgun (WGS) entry which is preliminary data.</text>
</comment>
<dbReference type="Pfam" id="PF07963">
    <property type="entry name" value="N_methyl"/>
    <property type="match status" value="1"/>
</dbReference>
<comment type="subcellular location">
    <subcellularLocation>
        <location evidence="1">Cell surface</location>
    </subcellularLocation>
</comment>
<dbReference type="STRING" id="200904.GCA_900168775_02354"/>
<name>A0A366ECM4_9BACI</name>
<accession>A0A366ECM4</accession>
<keyword evidence="2" id="KW-0178">Competence</keyword>
<protein>
    <submittedName>
        <fullName evidence="4">Prepilin-type N-terminal cleavage/methylation domain-containing protein</fullName>
    </submittedName>
</protein>
<keyword evidence="3" id="KW-0472">Membrane</keyword>
<dbReference type="AlphaFoldDB" id="A0A366ECM4"/>
<reference evidence="4 5" key="1">
    <citation type="submission" date="2018-06" db="EMBL/GenBank/DDBJ databases">
        <title>Genomic Encyclopedia of Type Strains, Phase IV (KMG-IV): sequencing the most valuable type-strain genomes for metagenomic binning, comparative biology and taxonomic classification.</title>
        <authorList>
            <person name="Goeker M."/>
        </authorList>
    </citation>
    <scope>NUCLEOTIDE SEQUENCE [LARGE SCALE GENOMIC DNA]</scope>
    <source>
        <strain evidence="4 5">DSM 15140</strain>
    </source>
</reference>
<keyword evidence="3" id="KW-0812">Transmembrane</keyword>
<dbReference type="GO" id="GO:0030420">
    <property type="term" value="P:establishment of competence for transformation"/>
    <property type="evidence" value="ECO:0007669"/>
    <property type="project" value="UniProtKB-KW"/>
</dbReference>